<dbReference type="AlphaFoldDB" id="A0A1R3KE28"/>
<dbReference type="InterPro" id="IPR011990">
    <property type="entry name" value="TPR-like_helical_dom_sf"/>
</dbReference>
<protein>
    <submittedName>
        <fullName evidence="1">Tetratricopeptide-like helical</fullName>
    </submittedName>
</protein>
<evidence type="ECO:0000313" key="1">
    <source>
        <dbReference type="EMBL" id="OMP05342.1"/>
    </source>
</evidence>
<dbReference type="SMART" id="SM00028">
    <property type="entry name" value="TPR"/>
    <property type="match status" value="4"/>
</dbReference>
<comment type="caution">
    <text evidence="1">The sequence shown here is derived from an EMBL/GenBank/DDBJ whole genome shotgun (WGS) entry which is preliminary data.</text>
</comment>
<dbReference type="Pfam" id="PF13374">
    <property type="entry name" value="TPR_10"/>
    <property type="match status" value="2"/>
</dbReference>
<dbReference type="OrthoDB" id="1658288at2759"/>
<gene>
    <name evidence="1" type="ORF">CCACVL1_01943</name>
</gene>
<dbReference type="Gramene" id="OMP05342">
    <property type="protein sequence ID" value="OMP05342"/>
    <property type="gene ID" value="CCACVL1_01943"/>
</dbReference>
<evidence type="ECO:0000313" key="2">
    <source>
        <dbReference type="Proteomes" id="UP000188268"/>
    </source>
</evidence>
<dbReference type="PANTHER" id="PTHR47689:SF2">
    <property type="entry name" value="TETRATRICOPEPTIDE REPEAT (TPR)-LIKE SUPERFAMILY PROTEIN"/>
    <property type="match status" value="1"/>
</dbReference>
<dbReference type="InterPro" id="IPR019734">
    <property type="entry name" value="TPR_rpt"/>
</dbReference>
<keyword evidence="2" id="KW-1185">Reference proteome</keyword>
<dbReference type="PANTHER" id="PTHR47689">
    <property type="entry name" value="TETRATRICOPEPTIDE REPEAT (TPR)-LIKE SUPERFAMILY PROTEIN"/>
    <property type="match status" value="1"/>
</dbReference>
<sequence>MMYLRLRKAGVSLLRRVGLPRQFISTSPPTATPLSRYVKFPYQINYGSSWRTNHSDPPIWIILSVPAATILGLNFNYVLAEDVSIQTSSGSDVQGADFDGLRKVEDGSVISNGKLEQAEKFFLSALQEAKEGFGERDSHVASSCNNLAELYRVKKAFDKAEPLYLEAISILEEAFGSEDIRVGVALHNLGQFYLVQRKLEEAQMSYEVKRRVLGLNNIDYADTMYHLGMVLYLQGKLKDSEALMQDSVRILEEGGQGESMACIRRLRYLVQGWDSLDTVIAAEGLALTLQSSGSLKEAQELFERCLGVRKALLPEDHIQVVFSSYVEL</sequence>
<dbReference type="STRING" id="210143.A0A1R3KE28"/>
<dbReference type="Pfam" id="PF13424">
    <property type="entry name" value="TPR_12"/>
    <property type="match status" value="1"/>
</dbReference>
<dbReference type="SUPFAM" id="SSF48452">
    <property type="entry name" value="TPR-like"/>
    <property type="match status" value="2"/>
</dbReference>
<dbReference type="Gene3D" id="1.25.40.10">
    <property type="entry name" value="Tetratricopeptide repeat domain"/>
    <property type="match status" value="2"/>
</dbReference>
<dbReference type="EMBL" id="AWWV01005410">
    <property type="protein sequence ID" value="OMP05342.1"/>
    <property type="molecule type" value="Genomic_DNA"/>
</dbReference>
<dbReference type="Proteomes" id="UP000188268">
    <property type="component" value="Unassembled WGS sequence"/>
</dbReference>
<reference evidence="1 2" key="1">
    <citation type="submission" date="2013-09" db="EMBL/GenBank/DDBJ databases">
        <title>Corchorus capsularis genome sequencing.</title>
        <authorList>
            <person name="Alam M."/>
            <person name="Haque M.S."/>
            <person name="Islam M.S."/>
            <person name="Emdad E.M."/>
            <person name="Islam M.M."/>
            <person name="Ahmed B."/>
            <person name="Halim A."/>
            <person name="Hossen Q.M.M."/>
            <person name="Hossain M.Z."/>
            <person name="Ahmed R."/>
            <person name="Khan M.M."/>
            <person name="Islam R."/>
            <person name="Rashid M.M."/>
            <person name="Khan S.A."/>
            <person name="Rahman M.S."/>
            <person name="Alam M."/>
        </authorList>
    </citation>
    <scope>NUCLEOTIDE SEQUENCE [LARGE SCALE GENOMIC DNA]</scope>
    <source>
        <strain evidence="2">cv. CVL-1</strain>
        <tissue evidence="1">Whole seedling</tissue>
    </source>
</reference>
<name>A0A1R3KE28_COCAP</name>
<accession>A0A1R3KE28</accession>
<proteinExistence type="predicted"/>
<organism evidence="1 2">
    <name type="scientific">Corchorus capsularis</name>
    <name type="common">Jute</name>
    <dbReference type="NCBI Taxonomy" id="210143"/>
    <lineage>
        <taxon>Eukaryota</taxon>
        <taxon>Viridiplantae</taxon>
        <taxon>Streptophyta</taxon>
        <taxon>Embryophyta</taxon>
        <taxon>Tracheophyta</taxon>
        <taxon>Spermatophyta</taxon>
        <taxon>Magnoliopsida</taxon>
        <taxon>eudicotyledons</taxon>
        <taxon>Gunneridae</taxon>
        <taxon>Pentapetalae</taxon>
        <taxon>rosids</taxon>
        <taxon>malvids</taxon>
        <taxon>Malvales</taxon>
        <taxon>Malvaceae</taxon>
        <taxon>Grewioideae</taxon>
        <taxon>Apeibeae</taxon>
        <taxon>Corchorus</taxon>
    </lineage>
</organism>